<dbReference type="Proteomes" id="UP001223261">
    <property type="component" value="Chromosome"/>
</dbReference>
<dbReference type="GO" id="GO:0000150">
    <property type="term" value="F:DNA strand exchange activity"/>
    <property type="evidence" value="ECO:0007669"/>
    <property type="project" value="InterPro"/>
</dbReference>
<protein>
    <submittedName>
        <fullName evidence="2">Recombinase family protein</fullName>
    </submittedName>
</protein>
<accession>A0AAX3W3B0</accession>
<dbReference type="InterPro" id="IPR036162">
    <property type="entry name" value="Resolvase-like_N_sf"/>
</dbReference>
<dbReference type="Pfam" id="PF00239">
    <property type="entry name" value="Resolvase"/>
    <property type="match status" value="1"/>
</dbReference>
<dbReference type="GO" id="GO:0003677">
    <property type="term" value="F:DNA binding"/>
    <property type="evidence" value="ECO:0007669"/>
    <property type="project" value="InterPro"/>
</dbReference>
<proteinExistence type="predicted"/>
<gene>
    <name evidence="2" type="ORF">PYH69_13625</name>
</gene>
<feature type="domain" description="Resolvase/invertase-type recombinase catalytic" evidence="1">
    <location>
        <begin position="2"/>
        <end position="135"/>
    </location>
</feature>
<dbReference type="RefSeq" id="WP_017000092.1">
    <property type="nucleotide sequence ID" value="NZ_CP059679.1"/>
</dbReference>
<dbReference type="Gene3D" id="3.40.50.1390">
    <property type="entry name" value="Resolvase, N-terminal catalytic domain"/>
    <property type="match status" value="1"/>
</dbReference>
<dbReference type="AlphaFoldDB" id="A0AAX3W3B0"/>
<sequence length="180" mass="20943">MKYGYTRPVEIYDSLEQQKLKLSNQVDKLIEESHSNTENRKELNSLFYSKLNDGDHLYITDLCILADSVSQLEELIQIAQEINVTISVENINLTISPDYHTTFIESLSKVIQFQNDIIKFRTKVGMEKAKTSGKRIGRPQRDDINLKNAIEMYHSKKYTLEEIKAETNISRATLYRHLNK</sequence>
<dbReference type="InterPro" id="IPR006119">
    <property type="entry name" value="Resolv_N"/>
</dbReference>
<dbReference type="SMART" id="SM00857">
    <property type="entry name" value="Resolvase"/>
    <property type="match status" value="1"/>
</dbReference>
<organism evidence="2 3">
    <name type="scientific">Mammaliicoccus lentus</name>
    <name type="common">Staphylococcus lentus</name>
    <dbReference type="NCBI Taxonomy" id="42858"/>
    <lineage>
        <taxon>Bacteria</taxon>
        <taxon>Bacillati</taxon>
        <taxon>Bacillota</taxon>
        <taxon>Bacilli</taxon>
        <taxon>Bacillales</taxon>
        <taxon>Staphylococcaceae</taxon>
        <taxon>Mammaliicoccus</taxon>
    </lineage>
</organism>
<evidence type="ECO:0000313" key="3">
    <source>
        <dbReference type="Proteomes" id="UP001223261"/>
    </source>
</evidence>
<dbReference type="SUPFAM" id="SSF53041">
    <property type="entry name" value="Resolvase-like"/>
    <property type="match status" value="1"/>
</dbReference>
<evidence type="ECO:0000313" key="2">
    <source>
        <dbReference type="EMBL" id="WHI59734.1"/>
    </source>
</evidence>
<name>A0AAX3W3B0_MAMLE</name>
<evidence type="ECO:0000259" key="1">
    <source>
        <dbReference type="SMART" id="SM00857"/>
    </source>
</evidence>
<dbReference type="EMBL" id="CP118848">
    <property type="protein sequence ID" value="WHI59734.1"/>
    <property type="molecule type" value="Genomic_DNA"/>
</dbReference>
<reference evidence="2" key="1">
    <citation type="journal article" date="2023" name="Antibiotics">
        <title>Prevalence and Molecular Characterization of Methicillin-Resistant Staphylococci (MRS) and Mammaliicocci (MRM) in Dromedary Camels from Algeria: First Detection of SCCmec-mecC Hybrid in Methicillin-Resistant Mammaliicoccus lentus.</title>
        <authorList>
            <person name="Belhout C."/>
            <person name="Boyen F."/>
            <person name="Vereecke N."/>
            <person name="Theuns S."/>
            <person name="Taibi N."/>
            <person name="Stegger M."/>
            <person name="de la Fe-Rodriguez P.Y."/>
            <person name="Bouayad L."/>
            <person name="Elgroud R."/>
            <person name="Butaye P."/>
        </authorList>
    </citation>
    <scope>NUCLEOTIDE SEQUENCE</scope>
    <source>
        <strain evidence="2">7048</strain>
    </source>
</reference>